<proteinExistence type="predicted"/>
<keyword evidence="2" id="KW-1185">Reference proteome</keyword>
<dbReference type="RefSeq" id="WP_125008306.1">
    <property type="nucleotide sequence ID" value="NZ_BEXA01000003.1"/>
</dbReference>
<gene>
    <name evidence="1" type="ORF">NBRC111893_1384</name>
</gene>
<name>A0A401FLU8_9LACO</name>
<dbReference type="AlphaFoldDB" id="A0A401FLU8"/>
<evidence type="ECO:0000313" key="2">
    <source>
        <dbReference type="Proteomes" id="UP000286974"/>
    </source>
</evidence>
<comment type="caution">
    <text evidence="1">The sequence shown here is derived from an EMBL/GenBank/DDBJ whole genome shotgun (WGS) entry which is preliminary data.</text>
</comment>
<protein>
    <recommendedName>
        <fullName evidence="3">DUF2187 domain-containing protein</fullName>
    </recommendedName>
</protein>
<sequence length="86" mass="9954">MAKNTELSEQQAKFHVGDEVEFMIEKQKFTGFIDKGYTNSFLVTFESKDPEIIDKYHNKVIVNNEELKIIKAAPQVETEDNANEEE</sequence>
<dbReference type="EMBL" id="BEXA01000003">
    <property type="protein sequence ID" value="GAY73238.1"/>
    <property type="molecule type" value="Genomic_DNA"/>
</dbReference>
<dbReference type="STRING" id="1138822.PL11_006655"/>
<accession>A0A401FLU8</accession>
<evidence type="ECO:0008006" key="3">
    <source>
        <dbReference type="Google" id="ProtNLM"/>
    </source>
</evidence>
<reference evidence="1 2" key="1">
    <citation type="submission" date="2017-11" db="EMBL/GenBank/DDBJ databases">
        <title>Draft Genome Sequence of Lactobacillus curieae NBRC 111893 isolated from Koso, a Japanese sugar-Vegetable Fermented Beverage.</title>
        <authorList>
            <person name="Chiou T.Y."/>
            <person name="Oshima K."/>
            <person name="Suda W."/>
            <person name="Hattori M."/>
            <person name="Takahashi T."/>
        </authorList>
    </citation>
    <scope>NUCLEOTIDE SEQUENCE [LARGE SCALE GENOMIC DNA]</scope>
    <source>
        <strain evidence="1 2">NBRC111893</strain>
    </source>
</reference>
<organism evidence="1 2">
    <name type="scientific">Lentilactobacillus kosonis</name>
    <dbReference type="NCBI Taxonomy" id="2810561"/>
    <lineage>
        <taxon>Bacteria</taxon>
        <taxon>Bacillati</taxon>
        <taxon>Bacillota</taxon>
        <taxon>Bacilli</taxon>
        <taxon>Lactobacillales</taxon>
        <taxon>Lactobacillaceae</taxon>
        <taxon>Lentilactobacillus</taxon>
    </lineage>
</organism>
<evidence type="ECO:0000313" key="1">
    <source>
        <dbReference type="EMBL" id="GAY73238.1"/>
    </source>
</evidence>
<dbReference type="Proteomes" id="UP000286974">
    <property type="component" value="Unassembled WGS sequence"/>
</dbReference>
<dbReference type="OrthoDB" id="2326589at2"/>